<evidence type="ECO:0000313" key="3">
    <source>
        <dbReference type="EMBL" id="KEQ14583.1"/>
    </source>
</evidence>
<feature type="region of interest" description="Disordered" evidence="1">
    <location>
        <begin position="52"/>
        <end position="74"/>
    </location>
</feature>
<dbReference type="eggNOG" id="COG2801">
    <property type="taxonomic scope" value="Bacteria"/>
</dbReference>
<dbReference type="GO" id="GO:0015074">
    <property type="term" value="P:DNA integration"/>
    <property type="evidence" value="ECO:0007669"/>
    <property type="project" value="InterPro"/>
</dbReference>
<dbReference type="InterPro" id="IPR001584">
    <property type="entry name" value="Integrase_cat-core"/>
</dbReference>
<dbReference type="Pfam" id="PF00665">
    <property type="entry name" value="rve"/>
    <property type="match status" value="1"/>
</dbReference>
<keyword evidence="4" id="KW-1185">Reference proteome</keyword>
<reference evidence="3 4" key="1">
    <citation type="submission" date="2014-06" db="EMBL/GenBank/DDBJ databases">
        <title>Whole Genome Sequences of Three Symbiotic Endozoicomonas Bacteria.</title>
        <authorList>
            <person name="Neave M.J."/>
            <person name="Apprill A."/>
            <person name="Voolstra C.R."/>
        </authorList>
    </citation>
    <scope>NUCLEOTIDE SEQUENCE [LARGE SCALE GENOMIC DNA]</scope>
    <source>
        <strain evidence="3 4">LMG 24815</strain>
    </source>
</reference>
<dbReference type="Gene3D" id="3.30.420.10">
    <property type="entry name" value="Ribonuclease H-like superfamily/Ribonuclease H"/>
    <property type="match status" value="1"/>
</dbReference>
<gene>
    <name evidence="3" type="ORF">GZ77_09650</name>
</gene>
<dbReference type="EMBL" id="JOKG01000002">
    <property type="protein sequence ID" value="KEQ14583.1"/>
    <property type="molecule type" value="Genomic_DNA"/>
</dbReference>
<dbReference type="AlphaFoldDB" id="A0A081N810"/>
<dbReference type="NCBIfam" id="NF033516">
    <property type="entry name" value="transpos_IS3"/>
    <property type="match status" value="1"/>
</dbReference>
<accession>A0A081N810</accession>
<dbReference type="InterPro" id="IPR050900">
    <property type="entry name" value="Transposase_IS3/IS150/IS904"/>
</dbReference>
<dbReference type="Proteomes" id="UP000028006">
    <property type="component" value="Unassembled WGS sequence"/>
</dbReference>
<dbReference type="InterPro" id="IPR036397">
    <property type="entry name" value="RNaseH_sf"/>
</dbReference>
<feature type="domain" description="Integrase catalytic" evidence="2">
    <location>
        <begin position="141"/>
        <end position="309"/>
    </location>
</feature>
<proteinExistence type="predicted"/>
<sequence>MGGARGRLVSLPDRQNAVKLIEHAVSDGARQSKACQVIGLSERTIQRWTQEGTVIPDNRKNADRPEPANKLSDAERQAIIDVSNSERFKSLPPSQIVPALADEGEYLASERTFYRVLHEAGQQNRRGKAARPNRHKPTSYCATGPNQVWTWDITYLRSPVRDQFYYLYLVIDIYSRMIVTWEVHEVESAEYASEMITKACIKRGIGAMESPLVLHSDNGSAMKGGTMLSTLQSLGVVTSFSRPRVSDDNPYSEAIFRTLKYRPGYPRSPFADLEAARNWVHGFTQWYNEEHKHSGLKFLTPAQRHRGEANELLNNRKEVYELAKQRHPERWGKRSTRDWNLDCEVWLNPDRSITGQQKEVA</sequence>
<dbReference type="InterPro" id="IPR048020">
    <property type="entry name" value="Transpos_IS3"/>
</dbReference>
<organism evidence="3 4">
    <name type="scientific">Endozoicomonas montiporae</name>
    <dbReference type="NCBI Taxonomy" id="1027273"/>
    <lineage>
        <taxon>Bacteria</taxon>
        <taxon>Pseudomonadati</taxon>
        <taxon>Pseudomonadota</taxon>
        <taxon>Gammaproteobacteria</taxon>
        <taxon>Oceanospirillales</taxon>
        <taxon>Endozoicomonadaceae</taxon>
        <taxon>Endozoicomonas</taxon>
    </lineage>
</organism>
<dbReference type="SUPFAM" id="SSF53098">
    <property type="entry name" value="Ribonuclease H-like"/>
    <property type="match status" value="1"/>
</dbReference>
<dbReference type="GO" id="GO:0003676">
    <property type="term" value="F:nucleic acid binding"/>
    <property type="evidence" value="ECO:0007669"/>
    <property type="project" value="InterPro"/>
</dbReference>
<name>A0A081N810_9GAMM</name>
<dbReference type="InterPro" id="IPR009057">
    <property type="entry name" value="Homeodomain-like_sf"/>
</dbReference>
<dbReference type="InterPro" id="IPR012337">
    <property type="entry name" value="RNaseH-like_sf"/>
</dbReference>
<protein>
    <submittedName>
        <fullName evidence="3">Integrase</fullName>
    </submittedName>
</protein>
<dbReference type="PROSITE" id="PS50994">
    <property type="entry name" value="INTEGRASE"/>
    <property type="match status" value="1"/>
</dbReference>
<dbReference type="PANTHER" id="PTHR46889">
    <property type="entry name" value="TRANSPOSASE INSF FOR INSERTION SEQUENCE IS3B-RELATED"/>
    <property type="match status" value="1"/>
</dbReference>
<evidence type="ECO:0000256" key="1">
    <source>
        <dbReference type="SAM" id="MobiDB-lite"/>
    </source>
</evidence>
<feature type="compositionally biased region" description="Basic and acidic residues" evidence="1">
    <location>
        <begin position="57"/>
        <end position="74"/>
    </location>
</feature>
<dbReference type="SUPFAM" id="SSF46689">
    <property type="entry name" value="Homeodomain-like"/>
    <property type="match status" value="1"/>
</dbReference>
<comment type="caution">
    <text evidence="3">The sequence shown here is derived from an EMBL/GenBank/DDBJ whole genome shotgun (WGS) entry which is preliminary data.</text>
</comment>
<dbReference type="PANTHER" id="PTHR46889:SF4">
    <property type="entry name" value="TRANSPOSASE INSO FOR INSERTION SEQUENCE ELEMENT IS911B-RELATED"/>
    <property type="match status" value="1"/>
</dbReference>
<evidence type="ECO:0000259" key="2">
    <source>
        <dbReference type="PROSITE" id="PS50994"/>
    </source>
</evidence>
<evidence type="ECO:0000313" key="4">
    <source>
        <dbReference type="Proteomes" id="UP000028006"/>
    </source>
</evidence>